<evidence type="ECO:0000259" key="9">
    <source>
        <dbReference type="Pfam" id="PF13303"/>
    </source>
</evidence>
<evidence type="ECO:0000256" key="5">
    <source>
        <dbReference type="ARBA" id="ARBA00022692"/>
    </source>
</evidence>
<name>A0A226BZP2_9FIRM</name>
<dbReference type="GO" id="GO:0009401">
    <property type="term" value="P:phosphoenolpyruvate-dependent sugar phosphotransferase system"/>
    <property type="evidence" value="ECO:0007669"/>
    <property type="project" value="InterPro"/>
</dbReference>
<dbReference type="Pfam" id="PF13303">
    <property type="entry name" value="PTS_EIIC_2"/>
    <property type="match status" value="1"/>
</dbReference>
<dbReference type="GO" id="GO:0008982">
    <property type="term" value="F:protein-N(PI)-phosphohistidine-sugar phosphotransferase activity"/>
    <property type="evidence" value="ECO:0007669"/>
    <property type="project" value="InterPro"/>
</dbReference>
<feature type="transmembrane region" description="Helical" evidence="8">
    <location>
        <begin position="201"/>
        <end position="222"/>
    </location>
</feature>
<sequence>MKQITNYLKRKDIEISIRRYGIDALGHMALGLFGSLIVGLILRELGDKLGIAFFIETVWPIANDMTGPAIGVAVAYGLNAPPLVIFSSAISGMAGAEVGGPAGAFLGAVVGAELGKLVSKETKIDIVLTPAVTIITGTYIGSRVGPMLDFLMSEVIGDFLIYATELHPIPMGAIIAVSMGLLLTFPVSSAALAIMLDLSGIAAGAAAVGCASQMIGFAVSSYRENKIGGLLAQGIGTSMLQIPNIVKNPLILIPPTLTSAILGPFVTTIFRMENTKEGAGMGTSGFVGQFGTIAAMEGQGFQTFEIYFRMFAFHFIFPAIIALIISELMRKKGYINSGDMKLDI</sequence>
<evidence type="ECO:0000256" key="3">
    <source>
        <dbReference type="ARBA" id="ARBA00022475"/>
    </source>
</evidence>
<comment type="subcellular location">
    <subcellularLocation>
        <location evidence="1">Cell membrane</location>
        <topology evidence="1">Multi-pass membrane protein</topology>
    </subcellularLocation>
</comment>
<protein>
    <submittedName>
        <fullName evidence="10">PTS sugar transporter subunit IID</fullName>
    </submittedName>
</protein>
<dbReference type="GO" id="GO:0005886">
    <property type="term" value="C:plasma membrane"/>
    <property type="evidence" value="ECO:0007669"/>
    <property type="project" value="UniProtKB-SubCell"/>
</dbReference>
<feature type="transmembrane region" description="Helical" evidence="8">
    <location>
        <begin position="169"/>
        <end position="194"/>
    </location>
</feature>
<reference evidence="10 11" key="1">
    <citation type="submission" date="2017-06" db="EMBL/GenBank/DDBJ databases">
        <title>Draft Genome Sequence of Natranaerobius trueperi halophilic, alkalithermophilic bacteria from soda lakes.</title>
        <authorList>
            <person name="Zhao B."/>
        </authorList>
    </citation>
    <scope>NUCLEOTIDE SEQUENCE [LARGE SCALE GENOMIC DNA]</scope>
    <source>
        <strain evidence="10 11">DSM 18760</strain>
    </source>
</reference>
<dbReference type="OrthoDB" id="396983at2"/>
<feature type="transmembrane region" description="Helical" evidence="8">
    <location>
        <begin position="83"/>
        <end position="112"/>
    </location>
</feature>
<keyword evidence="4 10" id="KW-0762">Sugar transport</keyword>
<evidence type="ECO:0000256" key="6">
    <source>
        <dbReference type="ARBA" id="ARBA00022989"/>
    </source>
</evidence>
<evidence type="ECO:0000313" key="10">
    <source>
        <dbReference type="EMBL" id="OWZ83567.1"/>
    </source>
</evidence>
<keyword evidence="11" id="KW-1185">Reference proteome</keyword>
<comment type="caution">
    <text evidence="10">The sequence shown here is derived from an EMBL/GenBank/DDBJ whole genome shotgun (WGS) entry which is preliminary data.</text>
</comment>
<feature type="transmembrane region" description="Helical" evidence="8">
    <location>
        <begin position="306"/>
        <end position="325"/>
    </location>
</feature>
<dbReference type="EMBL" id="NIQC01000016">
    <property type="protein sequence ID" value="OWZ83567.1"/>
    <property type="molecule type" value="Genomic_DNA"/>
</dbReference>
<keyword evidence="5 8" id="KW-0812">Transmembrane</keyword>
<evidence type="ECO:0000256" key="4">
    <source>
        <dbReference type="ARBA" id="ARBA00022597"/>
    </source>
</evidence>
<gene>
    <name evidence="10" type="ORF">CDO51_08020</name>
</gene>
<feature type="domain" description="Phosphotransferase system EIIC" evidence="9">
    <location>
        <begin position="23"/>
        <end position="342"/>
    </location>
</feature>
<keyword evidence="7 8" id="KW-0472">Membrane</keyword>
<accession>A0A226BZP2</accession>
<keyword evidence="3" id="KW-1003">Cell membrane</keyword>
<evidence type="ECO:0000313" key="11">
    <source>
        <dbReference type="Proteomes" id="UP000214588"/>
    </source>
</evidence>
<evidence type="ECO:0000256" key="2">
    <source>
        <dbReference type="ARBA" id="ARBA00022448"/>
    </source>
</evidence>
<dbReference type="AlphaFoldDB" id="A0A226BZP2"/>
<organism evidence="10 11">
    <name type="scientific">Natranaerobius trueperi</name>
    <dbReference type="NCBI Taxonomy" id="759412"/>
    <lineage>
        <taxon>Bacteria</taxon>
        <taxon>Bacillati</taxon>
        <taxon>Bacillota</taxon>
        <taxon>Clostridia</taxon>
        <taxon>Natranaerobiales</taxon>
        <taxon>Natranaerobiaceae</taxon>
        <taxon>Natranaerobius</taxon>
    </lineage>
</organism>
<evidence type="ECO:0000256" key="1">
    <source>
        <dbReference type="ARBA" id="ARBA00004651"/>
    </source>
</evidence>
<dbReference type="InterPro" id="IPR003352">
    <property type="entry name" value="PTS_EIIC"/>
</dbReference>
<feature type="transmembrane region" description="Helical" evidence="8">
    <location>
        <begin position="124"/>
        <end position="142"/>
    </location>
</feature>
<dbReference type="Proteomes" id="UP000214588">
    <property type="component" value="Unassembled WGS sequence"/>
</dbReference>
<proteinExistence type="predicted"/>
<keyword evidence="2" id="KW-0813">Transport</keyword>
<feature type="transmembrane region" description="Helical" evidence="8">
    <location>
        <begin position="20"/>
        <end position="42"/>
    </location>
</feature>
<evidence type="ECO:0000256" key="8">
    <source>
        <dbReference type="SAM" id="Phobius"/>
    </source>
</evidence>
<evidence type="ECO:0000256" key="7">
    <source>
        <dbReference type="ARBA" id="ARBA00023136"/>
    </source>
</evidence>
<keyword evidence="6 8" id="KW-1133">Transmembrane helix</keyword>